<proteinExistence type="predicted"/>
<dbReference type="PATRIC" id="fig|517011.3.peg.1376"/>
<name>A0A0R0CXJ5_9GAMM</name>
<accession>A0A0R0CXJ5</accession>
<comment type="caution">
    <text evidence="1">The sequence shown here is derived from an EMBL/GenBank/DDBJ whole genome shotgun (WGS) entry which is preliminary data.</text>
</comment>
<organism evidence="1 2">
    <name type="scientific">Stenotrophomonas chelatiphaga</name>
    <dbReference type="NCBI Taxonomy" id="517011"/>
    <lineage>
        <taxon>Bacteria</taxon>
        <taxon>Pseudomonadati</taxon>
        <taxon>Pseudomonadota</taxon>
        <taxon>Gammaproteobacteria</taxon>
        <taxon>Lysobacterales</taxon>
        <taxon>Lysobacteraceae</taxon>
        <taxon>Stenotrophomonas</taxon>
    </lineage>
</organism>
<dbReference type="EMBL" id="LDJK01000033">
    <property type="protein sequence ID" value="KRG74005.1"/>
    <property type="molecule type" value="Genomic_DNA"/>
</dbReference>
<evidence type="ECO:0000313" key="1">
    <source>
        <dbReference type="EMBL" id="KRG74005.1"/>
    </source>
</evidence>
<evidence type="ECO:0000313" key="2">
    <source>
        <dbReference type="Proteomes" id="UP000051386"/>
    </source>
</evidence>
<dbReference type="AlphaFoldDB" id="A0A0R0CXJ5"/>
<protein>
    <submittedName>
        <fullName evidence="1">Uncharacterized protein</fullName>
    </submittedName>
</protein>
<reference evidence="1 2" key="1">
    <citation type="submission" date="2015-05" db="EMBL/GenBank/DDBJ databases">
        <title>Genome sequencing and analysis of members of genus Stenotrophomonas.</title>
        <authorList>
            <person name="Patil P.P."/>
            <person name="Midha S."/>
            <person name="Patil P.B."/>
        </authorList>
    </citation>
    <scope>NUCLEOTIDE SEQUENCE [LARGE SCALE GENOMIC DNA]</scope>
    <source>
        <strain evidence="1 2">DSM 21508</strain>
    </source>
</reference>
<gene>
    <name evidence="1" type="ORF">ABB28_08555</name>
</gene>
<sequence>MLKLDDSEKGSDLLGSLRRRCMIYSAPRVIDAALEFAGSLPTEQASVFLRTVTLALADDNRLCLALAAQRQQGAGPAPDASAAVLPPLLQEYVTALGALLRAVAVNGRVMDGTYGFTTYVSYCLHRIATAPALYVAETVLNEALHWQRGARLAIGGTDLNMVPRAGDDPLGPVLRAFALRDPTPDAAATLAELRQFHPAPSPDPALPDVR</sequence>
<dbReference type="Proteomes" id="UP000051386">
    <property type="component" value="Unassembled WGS sequence"/>
</dbReference>
<keyword evidence="2" id="KW-1185">Reference proteome</keyword>